<dbReference type="Proteomes" id="UP000192796">
    <property type="component" value="Unassembled WGS sequence"/>
</dbReference>
<evidence type="ECO:0000259" key="2">
    <source>
        <dbReference type="PROSITE" id="PS51411"/>
    </source>
</evidence>
<keyword evidence="4" id="KW-1185">Reference proteome</keyword>
<dbReference type="GO" id="GO:0005737">
    <property type="term" value="C:cytoplasm"/>
    <property type="evidence" value="ECO:0007669"/>
    <property type="project" value="TreeGrafter"/>
</dbReference>
<dbReference type="PANTHER" id="PTHR43830">
    <property type="entry name" value="PROTEIN PSP1"/>
    <property type="match status" value="1"/>
</dbReference>
<dbReference type="STRING" id="1703345.A3860_15700"/>
<dbReference type="Pfam" id="PF04468">
    <property type="entry name" value="PSP1"/>
    <property type="match status" value="1"/>
</dbReference>
<proteinExistence type="predicted"/>
<name>A0A1V9G5V7_9BACT</name>
<dbReference type="PROSITE" id="PS51411">
    <property type="entry name" value="PSP1_C"/>
    <property type="match status" value="1"/>
</dbReference>
<sequence>MGCSSCGTGGKVAGCKSNGGCSTGGCNRMNVHDWLSNLPFSDPSGSCKIVEITFNNGSRKDFFRNTTVHVFEKGDLVAVEGVSGFDVGTINITGEIVRLQMKKRNADETDPDIKKVLRRATDKDIEIWQQNKDREKEALIRARAIARQLNLEMKLTEVEIQADGRKATFFYIADDRVDFRELIKVYAKEFRVKVEMRQIGARQEAAKVGGIGSCGRELCCSTWLTDFKSVNTTAARYQNLSINQSKLSGQCGRLKCCLNYELDIYLDALQHFPDNADTLQVQKGTAILIKKDIFKNLMWYTLPDSNKQYPLTIERVRKIKQANDHNQVPDELEAVDVTTQKPKEVEPEFVDVVGQISLRSLERAEKKKRHHHHQQKEQPRQGGGGQQQQKDHSRQGQQQKEQSRQGGGQQQQQHRRDNRPNDKKGGGDRRPNQPRNQQRDDRGKKD</sequence>
<dbReference type="PANTHER" id="PTHR43830:SF3">
    <property type="entry name" value="PROTEIN PSP1"/>
    <property type="match status" value="1"/>
</dbReference>
<feature type="region of interest" description="Disordered" evidence="1">
    <location>
        <begin position="363"/>
        <end position="446"/>
    </location>
</feature>
<gene>
    <name evidence="3" type="ORF">A3860_15700</name>
</gene>
<dbReference type="RefSeq" id="WP_081145874.1">
    <property type="nucleotide sequence ID" value="NZ_LVYD01000013.1"/>
</dbReference>
<protein>
    <recommendedName>
        <fullName evidence="2">PSP1 C-terminal domain-containing protein</fullName>
    </recommendedName>
</protein>
<dbReference type="AlphaFoldDB" id="A0A1V9G5V7"/>
<organism evidence="3 4">
    <name type="scientific">Niastella vici</name>
    <dbReference type="NCBI Taxonomy" id="1703345"/>
    <lineage>
        <taxon>Bacteria</taxon>
        <taxon>Pseudomonadati</taxon>
        <taxon>Bacteroidota</taxon>
        <taxon>Chitinophagia</taxon>
        <taxon>Chitinophagales</taxon>
        <taxon>Chitinophagaceae</taxon>
        <taxon>Niastella</taxon>
    </lineage>
</organism>
<feature type="compositionally biased region" description="Basic and acidic residues" evidence="1">
    <location>
        <begin position="414"/>
        <end position="446"/>
    </location>
</feature>
<dbReference type="InterPro" id="IPR047767">
    <property type="entry name" value="PSP1-like"/>
</dbReference>
<feature type="domain" description="PSP1 C-terminal" evidence="2">
    <location>
        <begin position="114"/>
        <end position="199"/>
    </location>
</feature>
<dbReference type="InterPro" id="IPR007557">
    <property type="entry name" value="PSP1_C"/>
</dbReference>
<evidence type="ECO:0000313" key="4">
    <source>
        <dbReference type="Proteomes" id="UP000192796"/>
    </source>
</evidence>
<comment type="caution">
    <text evidence="3">The sequence shown here is derived from an EMBL/GenBank/DDBJ whole genome shotgun (WGS) entry which is preliminary data.</text>
</comment>
<evidence type="ECO:0000256" key="1">
    <source>
        <dbReference type="SAM" id="MobiDB-lite"/>
    </source>
</evidence>
<dbReference type="EMBL" id="LVYD01000013">
    <property type="protein sequence ID" value="OQP66029.1"/>
    <property type="molecule type" value="Genomic_DNA"/>
</dbReference>
<evidence type="ECO:0000313" key="3">
    <source>
        <dbReference type="EMBL" id="OQP66029.1"/>
    </source>
</evidence>
<accession>A0A1V9G5V7</accession>
<reference evidence="3 4" key="1">
    <citation type="submission" date="2016-03" db="EMBL/GenBank/DDBJ databases">
        <title>Niastella vici sp. nov., isolated from farmland soil.</title>
        <authorList>
            <person name="Chen L."/>
            <person name="Wang D."/>
            <person name="Yang S."/>
            <person name="Wang G."/>
        </authorList>
    </citation>
    <scope>NUCLEOTIDE SEQUENCE [LARGE SCALE GENOMIC DNA]</scope>
    <source>
        <strain evidence="3 4">DJ57</strain>
    </source>
</reference>
<dbReference type="NCBIfam" id="NF041131">
    <property type="entry name" value="RicT_YaaT_fam"/>
    <property type="match status" value="1"/>
</dbReference>